<evidence type="ECO:0000256" key="4">
    <source>
        <dbReference type="ARBA" id="ARBA00023136"/>
    </source>
</evidence>
<feature type="domain" description="Mechanosensitive ion channel MscS" evidence="6">
    <location>
        <begin position="190"/>
        <end position="258"/>
    </location>
</feature>
<gene>
    <name evidence="7" type="ORF">HMPREF1535_03879</name>
</gene>
<dbReference type="SUPFAM" id="SSF50182">
    <property type="entry name" value="Sm-like ribonucleoproteins"/>
    <property type="match status" value="1"/>
</dbReference>
<dbReference type="RefSeq" id="WP_007656908.1">
    <property type="nucleotide sequence ID" value="NZ_KQ033913.1"/>
</dbReference>
<dbReference type="GO" id="GO:0005886">
    <property type="term" value="C:plasma membrane"/>
    <property type="evidence" value="ECO:0007669"/>
    <property type="project" value="TreeGrafter"/>
</dbReference>
<dbReference type="EMBL" id="AQHV01000021">
    <property type="protein sequence ID" value="KKB48651.1"/>
    <property type="molecule type" value="Genomic_DNA"/>
</dbReference>
<protein>
    <recommendedName>
        <fullName evidence="6">Mechanosensitive ion channel MscS domain-containing protein</fullName>
    </recommendedName>
</protein>
<sequence length="389" mass="43973">MVNLGSWMNKILVGWGVDAKIANTFDEMIIAVLLIAVAVGVDYLCQYIFVGSVRKLSEKSHYFWDTLLIKRRVIHNLVHAIPGILVYTLLPMAFIRGKELLLISQKVCAVYIVFVLLLAINGFILVAMDIYNHREVSKNRSIKGFVQVLQVLAFFIGGIVIIAILVNKSPATLFAGLGASAAILMLVFKDTILGFVAGIQLSANDMLRPGDWITVPGSNANGIVQEITLNTVKIQNFDNTISTIPPYTLVNNSFQNWRGMVESGGRRVMKSIFLDLNTIKFCTPEMLDNMRKEIPLLADYKPDEGVTPTNSQMFRVYVERYLTSLPVVNTDLDLIISQLQSTEYGVPIQIYFFSRNKVWKEYERIQSDIFDHFFAMIPLFELKVYQYSD</sequence>
<dbReference type="Gene3D" id="2.30.30.60">
    <property type="match status" value="1"/>
</dbReference>
<dbReference type="AlphaFoldDB" id="A0A0F5ISX6"/>
<evidence type="ECO:0000256" key="1">
    <source>
        <dbReference type="ARBA" id="ARBA00004370"/>
    </source>
</evidence>
<evidence type="ECO:0000256" key="5">
    <source>
        <dbReference type="SAM" id="Phobius"/>
    </source>
</evidence>
<evidence type="ECO:0000259" key="6">
    <source>
        <dbReference type="Pfam" id="PF00924"/>
    </source>
</evidence>
<dbReference type="GO" id="GO:0008381">
    <property type="term" value="F:mechanosensitive monoatomic ion channel activity"/>
    <property type="evidence" value="ECO:0007669"/>
    <property type="project" value="InterPro"/>
</dbReference>
<dbReference type="InterPro" id="IPR023408">
    <property type="entry name" value="MscS_beta-dom_sf"/>
</dbReference>
<evidence type="ECO:0000256" key="2">
    <source>
        <dbReference type="ARBA" id="ARBA00022692"/>
    </source>
</evidence>
<feature type="transmembrane region" description="Helical" evidence="5">
    <location>
        <begin position="172"/>
        <end position="199"/>
    </location>
</feature>
<feature type="transmembrane region" description="Helical" evidence="5">
    <location>
        <begin position="109"/>
        <end position="132"/>
    </location>
</feature>
<dbReference type="GO" id="GO:0071470">
    <property type="term" value="P:cellular response to osmotic stress"/>
    <property type="evidence" value="ECO:0007669"/>
    <property type="project" value="InterPro"/>
</dbReference>
<evidence type="ECO:0000313" key="8">
    <source>
        <dbReference type="Proteomes" id="UP000033047"/>
    </source>
</evidence>
<feature type="transmembrane region" description="Helical" evidence="5">
    <location>
        <begin position="28"/>
        <end position="50"/>
    </location>
</feature>
<dbReference type="PANTHER" id="PTHR30414:SF0">
    <property type="entry name" value="MINICONDUCTANCE MECHANOSENSITIVE CHANNEL YBDG"/>
    <property type="match status" value="1"/>
</dbReference>
<keyword evidence="3 5" id="KW-1133">Transmembrane helix</keyword>
<reference evidence="7 8" key="1">
    <citation type="submission" date="2013-04" db="EMBL/GenBank/DDBJ databases">
        <title>The Genome Sequence of Parabacteroides goldsteinii DSM 19448.</title>
        <authorList>
            <consortium name="The Broad Institute Genomics Platform"/>
            <person name="Earl A."/>
            <person name="Ward D."/>
            <person name="Feldgarden M."/>
            <person name="Gevers D."/>
            <person name="Martens E."/>
            <person name="Sakamoto M."/>
            <person name="Benno Y."/>
            <person name="Song Y."/>
            <person name="Liu C."/>
            <person name="Lee J."/>
            <person name="Bolanos M."/>
            <person name="Vaisanen M.L."/>
            <person name="Finegold S.M."/>
            <person name="Walker B."/>
            <person name="Young S."/>
            <person name="Zeng Q."/>
            <person name="Gargeya S."/>
            <person name="Fitzgerald M."/>
            <person name="Haas B."/>
            <person name="Abouelleil A."/>
            <person name="Allen A.W."/>
            <person name="Alvarado L."/>
            <person name="Arachchi H.M."/>
            <person name="Berlin A.M."/>
            <person name="Chapman S.B."/>
            <person name="Gainer-Dewar J."/>
            <person name="Goldberg J."/>
            <person name="Griggs A."/>
            <person name="Gujja S."/>
            <person name="Hansen M."/>
            <person name="Howarth C."/>
            <person name="Imamovic A."/>
            <person name="Ireland A."/>
            <person name="Larimer J."/>
            <person name="McCowan C."/>
            <person name="Murphy C."/>
            <person name="Pearson M."/>
            <person name="Poon T.W."/>
            <person name="Priest M."/>
            <person name="Roberts A."/>
            <person name="Saif S."/>
            <person name="Shea T."/>
            <person name="Sisk P."/>
            <person name="Sykes S."/>
            <person name="Wortman J."/>
            <person name="Nusbaum C."/>
            <person name="Birren B."/>
        </authorList>
    </citation>
    <scope>NUCLEOTIDE SEQUENCE [LARGE SCALE GENOMIC DNA]</scope>
    <source>
        <strain evidence="7 8">DSM 19448</strain>
    </source>
</reference>
<dbReference type="Proteomes" id="UP000033047">
    <property type="component" value="Unassembled WGS sequence"/>
</dbReference>
<comment type="caution">
    <text evidence="7">The sequence shown here is derived from an EMBL/GenBank/DDBJ whole genome shotgun (WGS) entry which is preliminary data.</text>
</comment>
<evidence type="ECO:0000313" key="7">
    <source>
        <dbReference type="EMBL" id="KKB48651.1"/>
    </source>
</evidence>
<feature type="transmembrane region" description="Helical" evidence="5">
    <location>
        <begin position="144"/>
        <end position="166"/>
    </location>
</feature>
<comment type="subcellular location">
    <subcellularLocation>
        <location evidence="1">Membrane</location>
    </subcellularLocation>
</comment>
<keyword evidence="2 5" id="KW-0812">Transmembrane</keyword>
<evidence type="ECO:0000256" key="3">
    <source>
        <dbReference type="ARBA" id="ARBA00022989"/>
    </source>
</evidence>
<dbReference type="InterPro" id="IPR030192">
    <property type="entry name" value="YbdG"/>
</dbReference>
<dbReference type="STRING" id="927665.HMPREF1535_03879"/>
<organism evidence="7 8">
    <name type="scientific">Parabacteroides goldsteinii DSM 19448 = WAL 12034</name>
    <dbReference type="NCBI Taxonomy" id="927665"/>
    <lineage>
        <taxon>Bacteria</taxon>
        <taxon>Pseudomonadati</taxon>
        <taxon>Bacteroidota</taxon>
        <taxon>Bacteroidia</taxon>
        <taxon>Bacteroidales</taxon>
        <taxon>Tannerellaceae</taxon>
        <taxon>Parabacteroides</taxon>
    </lineage>
</organism>
<proteinExistence type="predicted"/>
<accession>A0A0F5ISX6</accession>
<feature type="transmembrane region" description="Helical" evidence="5">
    <location>
        <begin position="77"/>
        <end position="97"/>
    </location>
</feature>
<dbReference type="GeneID" id="69980493"/>
<dbReference type="HOGENOM" id="CLU_045354_1_0_10"/>
<dbReference type="PANTHER" id="PTHR30414">
    <property type="entry name" value="MINICONDUCTANCE MECHANOSENSITIVE CHANNEL YBDG"/>
    <property type="match status" value="1"/>
</dbReference>
<keyword evidence="4 5" id="KW-0472">Membrane</keyword>
<dbReference type="InterPro" id="IPR010920">
    <property type="entry name" value="LSM_dom_sf"/>
</dbReference>
<dbReference type="Pfam" id="PF00924">
    <property type="entry name" value="MS_channel_2nd"/>
    <property type="match status" value="1"/>
</dbReference>
<name>A0A0F5ISX6_9BACT</name>
<dbReference type="InterPro" id="IPR006685">
    <property type="entry name" value="MscS_channel_2nd"/>
</dbReference>
<dbReference type="PATRIC" id="fig|927665.4.peg.3984"/>